<dbReference type="NCBIfam" id="TIGR03086">
    <property type="entry name" value="TIGR03086 family metal-binding protein"/>
    <property type="match status" value="1"/>
</dbReference>
<dbReference type="OrthoDB" id="5185819at2"/>
<dbReference type="RefSeq" id="WP_045693756.1">
    <property type="nucleotide sequence ID" value="NZ_JZKH01000012.1"/>
</dbReference>
<evidence type="ECO:0000313" key="3">
    <source>
        <dbReference type="Proteomes" id="UP000033699"/>
    </source>
</evidence>
<name>A0A0F2TGY3_STRR3</name>
<evidence type="ECO:0000313" key="2">
    <source>
        <dbReference type="EMBL" id="KJS62483.1"/>
    </source>
</evidence>
<evidence type="ECO:0000259" key="1">
    <source>
        <dbReference type="Pfam" id="PF11716"/>
    </source>
</evidence>
<dbReference type="InterPro" id="IPR017520">
    <property type="entry name" value="CHP03086"/>
</dbReference>
<accession>A0A0F2TGY3</accession>
<dbReference type="InterPro" id="IPR034660">
    <property type="entry name" value="DinB/YfiT-like"/>
</dbReference>
<dbReference type="Proteomes" id="UP000033699">
    <property type="component" value="Unassembled WGS sequence"/>
</dbReference>
<dbReference type="GO" id="GO:0046872">
    <property type="term" value="F:metal ion binding"/>
    <property type="evidence" value="ECO:0007669"/>
    <property type="project" value="InterPro"/>
</dbReference>
<gene>
    <name evidence="2" type="ORF">VM95_08895</name>
</gene>
<proteinExistence type="predicted"/>
<protein>
    <recommendedName>
        <fullName evidence="1">Mycothiol-dependent maleylpyruvate isomerase metal-binding domain-containing protein</fullName>
    </recommendedName>
</protein>
<organism evidence="2 3">
    <name type="scientific">Streptomyces rubellomurinus (strain ATCC 31215)</name>
    <dbReference type="NCBI Taxonomy" id="359131"/>
    <lineage>
        <taxon>Bacteria</taxon>
        <taxon>Bacillati</taxon>
        <taxon>Actinomycetota</taxon>
        <taxon>Actinomycetes</taxon>
        <taxon>Kitasatosporales</taxon>
        <taxon>Streptomycetaceae</taxon>
        <taxon>Streptomyces</taxon>
    </lineage>
</organism>
<dbReference type="EMBL" id="JZKH01000012">
    <property type="protein sequence ID" value="KJS62483.1"/>
    <property type="molecule type" value="Genomic_DNA"/>
</dbReference>
<keyword evidence="3" id="KW-1185">Reference proteome</keyword>
<dbReference type="PATRIC" id="fig|359131.3.peg.921"/>
<reference evidence="2 3" key="1">
    <citation type="submission" date="2015-02" db="EMBL/GenBank/DDBJ databases">
        <authorList>
            <person name="Ju K.-S."/>
            <person name="Doroghazi J.R."/>
            <person name="Metcalf W."/>
        </authorList>
    </citation>
    <scope>NUCLEOTIDE SEQUENCE [LARGE SCALE GENOMIC DNA]</scope>
    <source>
        <strain evidence="2 3">ATCC 31215</strain>
    </source>
</reference>
<dbReference type="AlphaFoldDB" id="A0A0F2TGY3"/>
<dbReference type="InterPro" id="IPR024344">
    <property type="entry name" value="MDMPI_metal-binding"/>
</dbReference>
<dbReference type="NCBIfam" id="TIGR03083">
    <property type="entry name" value="maleylpyruvate isomerase family mycothiol-dependent enzyme"/>
    <property type="match status" value="1"/>
</dbReference>
<comment type="caution">
    <text evidence="2">The sequence shown here is derived from an EMBL/GenBank/DDBJ whole genome shotgun (WGS) entry which is preliminary data.</text>
</comment>
<dbReference type="InterPro" id="IPR017517">
    <property type="entry name" value="Maleyloyr_isom"/>
</dbReference>
<sequence length="192" mass="20669">MTAVQDARPQYHAALDQLERLVATVTPADLDRPTPCEEFTLRQLLNHVIGATHRFAYMGEGGRAEDIVPAIEDPSDDGWQAALGRVRTRVTAAWAEDAKLGRPTFAPWGEAPGGAVVGAYLMETVTHTWDIAKSLDNGFVLDEGLSGAALGMAQLVLPAGHRSEDFPFGQVQPVAEDADVHTRLAAFLGRRA</sequence>
<dbReference type="Pfam" id="PF11716">
    <property type="entry name" value="MDMPI_N"/>
    <property type="match status" value="1"/>
</dbReference>
<dbReference type="Gene3D" id="1.20.120.450">
    <property type="entry name" value="dinb family like domain"/>
    <property type="match status" value="1"/>
</dbReference>
<feature type="domain" description="Mycothiol-dependent maleylpyruvate isomerase metal-binding" evidence="1">
    <location>
        <begin position="12"/>
        <end position="132"/>
    </location>
</feature>
<dbReference type="SUPFAM" id="SSF109854">
    <property type="entry name" value="DinB/YfiT-like putative metalloenzymes"/>
    <property type="match status" value="1"/>
</dbReference>